<dbReference type="EMBL" id="SKCS01000028">
    <property type="protein sequence ID" value="TNN20318.1"/>
    <property type="molecule type" value="Genomic_DNA"/>
</dbReference>
<dbReference type="Proteomes" id="UP000311919">
    <property type="component" value="Unassembled WGS sequence"/>
</dbReference>
<dbReference type="STRING" id="6182.A0A4Z2DVC8"/>
<protein>
    <submittedName>
        <fullName evidence="1">Uncharacterized protein</fullName>
    </submittedName>
</protein>
<keyword evidence="2" id="KW-1185">Reference proteome</keyword>
<comment type="caution">
    <text evidence="1">The sequence shown here is derived from an EMBL/GenBank/DDBJ whole genome shotgun (WGS) entry which is preliminary data.</text>
</comment>
<dbReference type="OrthoDB" id="6234977at2759"/>
<name>A0A4Z2DVC8_SCHJA</name>
<dbReference type="AlphaFoldDB" id="A0A4Z2DVC8"/>
<proteinExistence type="predicted"/>
<evidence type="ECO:0000313" key="2">
    <source>
        <dbReference type="Proteomes" id="UP000311919"/>
    </source>
</evidence>
<evidence type="ECO:0000313" key="1">
    <source>
        <dbReference type="EMBL" id="TNN20318.1"/>
    </source>
</evidence>
<organism evidence="1 2">
    <name type="scientific">Schistosoma japonicum</name>
    <name type="common">Blood fluke</name>
    <dbReference type="NCBI Taxonomy" id="6182"/>
    <lineage>
        <taxon>Eukaryota</taxon>
        <taxon>Metazoa</taxon>
        <taxon>Spiralia</taxon>
        <taxon>Lophotrochozoa</taxon>
        <taxon>Platyhelminthes</taxon>
        <taxon>Trematoda</taxon>
        <taxon>Digenea</taxon>
        <taxon>Strigeidida</taxon>
        <taxon>Schistosomatoidea</taxon>
        <taxon>Schistosomatidae</taxon>
        <taxon>Schistosoma</taxon>
    </lineage>
</organism>
<accession>A0A4Z2DVC8</accession>
<reference evidence="1 2" key="1">
    <citation type="submission" date="2019-03" db="EMBL/GenBank/DDBJ databases">
        <title>An improved genome assembly of the fluke Schistosoma japonicum.</title>
        <authorList>
            <person name="Hu W."/>
            <person name="Luo F."/>
            <person name="Yin M."/>
            <person name="Mo X."/>
            <person name="Sun C."/>
            <person name="Wu Q."/>
            <person name="Zhu B."/>
            <person name="Xiang M."/>
            <person name="Wang J."/>
            <person name="Wang Y."/>
            <person name="Zhang T."/>
            <person name="Xu B."/>
            <person name="Zheng H."/>
            <person name="Feng Z."/>
        </authorList>
    </citation>
    <scope>NUCLEOTIDE SEQUENCE [LARGE SCALE GENOMIC DNA]</scope>
    <source>
        <strain evidence="1">HuSjv2</strain>
        <tissue evidence="1">Worms</tissue>
    </source>
</reference>
<sequence length="461" mass="51614">MAPRTFRWSKRECFSSDAETINLVALVSEDSELFEAEAAELSFDESDDSFSLLIRNDSLFSEVNLEEYGTSLPRSLHSNLSAHSLATTSIVTPTHHAQTIEFNLISTSEFDLSVNLDESSGNGHHKSYSSPSLIDISQIPDFLSTLPVHILNTASRSSTSRSPSSWPWHLLAYTDFPVFVRAITSDLNRLWNLFNDKIRKHSSLIEIISCDSAFGLTTCDLTCCEAEIELVQCGNVSLQTDHSVKRLNPSTSTHTDGKDNAISTHKHLHTSHMLVPLLCDHNQLSISNEMNIVLFPLSGIHPDLLQDNHLCISTYTAIYLLLVNNNCKPEITVNQDVTVSSGNMNHMQNARMTYDCDFVDNTHSDTNDHLHNTPIVLALLVQILPSHQFTCPITVQHKFSPSSMPSNSKLFNGQQFTVLLAVVDLLVSKNDSEEFQLHGVIHQRLHYLPDFKFELALQKQN</sequence>
<gene>
    <name evidence="1" type="ORF">EWB00_004169</name>
</gene>